<organism evidence="1 2">
    <name type="scientific">Bacillus manliponensis</name>
    <dbReference type="NCBI Taxonomy" id="574376"/>
    <lineage>
        <taxon>Bacteria</taxon>
        <taxon>Bacillati</taxon>
        <taxon>Bacillota</taxon>
        <taxon>Bacilli</taxon>
        <taxon>Bacillales</taxon>
        <taxon>Bacillaceae</taxon>
        <taxon>Bacillus</taxon>
        <taxon>Bacillus cereus group</taxon>
    </lineage>
</organism>
<protein>
    <submittedName>
        <fullName evidence="1">Uncharacterized protein</fullName>
    </submittedName>
</protein>
<evidence type="ECO:0000313" key="1">
    <source>
        <dbReference type="EMBL" id="KEK21015.1"/>
    </source>
</evidence>
<name>A0A073K3H4_9BACI</name>
<keyword evidence="2" id="KW-1185">Reference proteome</keyword>
<accession>A0A073K3H4</accession>
<comment type="caution">
    <text evidence="1">The sequence shown here is derived from an EMBL/GenBank/DDBJ whole genome shotgun (WGS) entry which is preliminary data.</text>
</comment>
<dbReference type="Proteomes" id="UP000027822">
    <property type="component" value="Unassembled WGS sequence"/>
</dbReference>
<proteinExistence type="predicted"/>
<dbReference type="STRING" id="574376.BAMA_09485"/>
<sequence length="75" mass="8959">MYGWVPNILHFGVSLYPYLYTFHWSSKPLSQCGVGRTEKCSYFIRHTVEKEGDRYSTVWLNTLWHFKKGFMAFSK</sequence>
<dbReference type="EMBL" id="JOTN01000002">
    <property type="protein sequence ID" value="KEK21015.1"/>
    <property type="molecule type" value="Genomic_DNA"/>
</dbReference>
<evidence type="ECO:0000313" key="2">
    <source>
        <dbReference type="Proteomes" id="UP000027822"/>
    </source>
</evidence>
<gene>
    <name evidence="1" type="ORF">BAMA_09485</name>
</gene>
<reference evidence="1 2" key="1">
    <citation type="submission" date="2014-06" db="EMBL/GenBank/DDBJ databases">
        <title>Draft genome sequence of Bacillus manliponensis JCM 15802 (MCCC 1A00708).</title>
        <authorList>
            <person name="Lai Q."/>
            <person name="Liu Y."/>
            <person name="Shao Z."/>
        </authorList>
    </citation>
    <scope>NUCLEOTIDE SEQUENCE [LARGE SCALE GENOMIC DNA]</scope>
    <source>
        <strain evidence="1 2">JCM 15802</strain>
    </source>
</reference>
<dbReference type="AlphaFoldDB" id="A0A073K3H4"/>